<keyword evidence="2" id="KW-1185">Reference proteome</keyword>
<accession>A0A9D4EW96</accession>
<reference evidence="1" key="2">
    <citation type="submission" date="2020-11" db="EMBL/GenBank/DDBJ databases">
        <authorList>
            <person name="McCartney M.A."/>
            <person name="Auch B."/>
            <person name="Kono T."/>
            <person name="Mallez S."/>
            <person name="Becker A."/>
            <person name="Gohl D.M."/>
            <person name="Silverstein K.A.T."/>
            <person name="Koren S."/>
            <person name="Bechman K.B."/>
            <person name="Herman A."/>
            <person name="Abrahante J.E."/>
            <person name="Garbe J."/>
        </authorList>
    </citation>
    <scope>NUCLEOTIDE SEQUENCE</scope>
    <source>
        <strain evidence="1">Duluth1</strain>
        <tissue evidence="1">Whole animal</tissue>
    </source>
</reference>
<dbReference type="AlphaFoldDB" id="A0A9D4EW96"/>
<name>A0A9D4EW96_DREPO</name>
<organism evidence="1 2">
    <name type="scientific">Dreissena polymorpha</name>
    <name type="common">Zebra mussel</name>
    <name type="synonym">Mytilus polymorpha</name>
    <dbReference type="NCBI Taxonomy" id="45954"/>
    <lineage>
        <taxon>Eukaryota</taxon>
        <taxon>Metazoa</taxon>
        <taxon>Spiralia</taxon>
        <taxon>Lophotrochozoa</taxon>
        <taxon>Mollusca</taxon>
        <taxon>Bivalvia</taxon>
        <taxon>Autobranchia</taxon>
        <taxon>Heteroconchia</taxon>
        <taxon>Euheterodonta</taxon>
        <taxon>Imparidentia</taxon>
        <taxon>Neoheterodontei</taxon>
        <taxon>Myida</taxon>
        <taxon>Dreissenoidea</taxon>
        <taxon>Dreissenidae</taxon>
        <taxon>Dreissena</taxon>
    </lineage>
</organism>
<protein>
    <submittedName>
        <fullName evidence="1">Uncharacterized protein</fullName>
    </submittedName>
</protein>
<proteinExistence type="predicted"/>
<gene>
    <name evidence="1" type="ORF">DPMN_163684</name>
</gene>
<comment type="caution">
    <text evidence="1">The sequence shown here is derived from an EMBL/GenBank/DDBJ whole genome shotgun (WGS) entry which is preliminary data.</text>
</comment>
<sequence length="60" mass="6362">MKHAKTDICLRKIDRAATGGGPPLPKMSQTSQAVAGLFNHTSSFHGICEDENMAFSGDGK</sequence>
<dbReference type="EMBL" id="JAIWYP010000008">
    <property type="protein sequence ID" value="KAH3785591.1"/>
    <property type="molecule type" value="Genomic_DNA"/>
</dbReference>
<evidence type="ECO:0000313" key="2">
    <source>
        <dbReference type="Proteomes" id="UP000828390"/>
    </source>
</evidence>
<reference evidence="1" key="1">
    <citation type="journal article" date="2019" name="bioRxiv">
        <title>The Genome of the Zebra Mussel, Dreissena polymorpha: A Resource for Invasive Species Research.</title>
        <authorList>
            <person name="McCartney M.A."/>
            <person name="Auch B."/>
            <person name="Kono T."/>
            <person name="Mallez S."/>
            <person name="Zhang Y."/>
            <person name="Obille A."/>
            <person name="Becker A."/>
            <person name="Abrahante J.E."/>
            <person name="Garbe J."/>
            <person name="Badalamenti J.P."/>
            <person name="Herman A."/>
            <person name="Mangelson H."/>
            <person name="Liachko I."/>
            <person name="Sullivan S."/>
            <person name="Sone E.D."/>
            <person name="Koren S."/>
            <person name="Silverstein K.A.T."/>
            <person name="Beckman K.B."/>
            <person name="Gohl D.M."/>
        </authorList>
    </citation>
    <scope>NUCLEOTIDE SEQUENCE</scope>
    <source>
        <strain evidence="1">Duluth1</strain>
        <tissue evidence="1">Whole animal</tissue>
    </source>
</reference>
<evidence type="ECO:0000313" key="1">
    <source>
        <dbReference type="EMBL" id="KAH3785591.1"/>
    </source>
</evidence>
<dbReference type="Proteomes" id="UP000828390">
    <property type="component" value="Unassembled WGS sequence"/>
</dbReference>